<organism evidence="2 3">
    <name type="scientific">Choiromyces venosus 120613-1</name>
    <dbReference type="NCBI Taxonomy" id="1336337"/>
    <lineage>
        <taxon>Eukaryota</taxon>
        <taxon>Fungi</taxon>
        <taxon>Dikarya</taxon>
        <taxon>Ascomycota</taxon>
        <taxon>Pezizomycotina</taxon>
        <taxon>Pezizomycetes</taxon>
        <taxon>Pezizales</taxon>
        <taxon>Tuberaceae</taxon>
        <taxon>Choiromyces</taxon>
    </lineage>
</organism>
<dbReference type="EMBL" id="ML120449">
    <property type="protein sequence ID" value="RPA93644.1"/>
    <property type="molecule type" value="Genomic_DNA"/>
</dbReference>
<dbReference type="OrthoDB" id="5494384at2759"/>
<evidence type="ECO:0000256" key="1">
    <source>
        <dbReference type="SAM" id="SignalP"/>
    </source>
</evidence>
<sequence>MFLFRAFLLSLITLTTLVSSATLDFRSVSDDLTPEQKDIFSNPLWARLLALSRVPGTTKPDLEAFTNNTFLDPRNYERPTRPEDTLGVHCETSNSSPMWVDITVLVADFNSRSGGAIHRGPGCSEQGSYGTTQAGMCAGWDYTTAWSLYASRVWSIATTCVQDGQAGGRFVFHRENEAFPSDQRIY</sequence>
<keyword evidence="1" id="KW-0732">Signal</keyword>
<protein>
    <submittedName>
        <fullName evidence="2">Uncharacterized protein</fullName>
    </submittedName>
</protein>
<accession>A0A3N4JIF2</accession>
<dbReference type="Proteomes" id="UP000276215">
    <property type="component" value="Unassembled WGS sequence"/>
</dbReference>
<proteinExistence type="predicted"/>
<keyword evidence="3" id="KW-1185">Reference proteome</keyword>
<evidence type="ECO:0000313" key="2">
    <source>
        <dbReference type="EMBL" id="RPA93644.1"/>
    </source>
</evidence>
<feature type="signal peptide" evidence="1">
    <location>
        <begin position="1"/>
        <end position="20"/>
    </location>
</feature>
<name>A0A3N4JIF2_9PEZI</name>
<evidence type="ECO:0000313" key="3">
    <source>
        <dbReference type="Proteomes" id="UP000276215"/>
    </source>
</evidence>
<feature type="chain" id="PRO_5018337042" evidence="1">
    <location>
        <begin position="21"/>
        <end position="186"/>
    </location>
</feature>
<dbReference type="AlphaFoldDB" id="A0A3N4JIF2"/>
<gene>
    <name evidence="2" type="ORF">L873DRAFT_1815625</name>
</gene>
<reference evidence="2 3" key="1">
    <citation type="journal article" date="2018" name="Nat. Ecol. Evol.">
        <title>Pezizomycetes genomes reveal the molecular basis of ectomycorrhizal truffle lifestyle.</title>
        <authorList>
            <person name="Murat C."/>
            <person name="Payen T."/>
            <person name="Noel B."/>
            <person name="Kuo A."/>
            <person name="Morin E."/>
            <person name="Chen J."/>
            <person name="Kohler A."/>
            <person name="Krizsan K."/>
            <person name="Balestrini R."/>
            <person name="Da Silva C."/>
            <person name="Montanini B."/>
            <person name="Hainaut M."/>
            <person name="Levati E."/>
            <person name="Barry K.W."/>
            <person name="Belfiori B."/>
            <person name="Cichocki N."/>
            <person name="Clum A."/>
            <person name="Dockter R.B."/>
            <person name="Fauchery L."/>
            <person name="Guy J."/>
            <person name="Iotti M."/>
            <person name="Le Tacon F."/>
            <person name="Lindquist E.A."/>
            <person name="Lipzen A."/>
            <person name="Malagnac F."/>
            <person name="Mello A."/>
            <person name="Molinier V."/>
            <person name="Miyauchi S."/>
            <person name="Poulain J."/>
            <person name="Riccioni C."/>
            <person name="Rubini A."/>
            <person name="Sitrit Y."/>
            <person name="Splivallo R."/>
            <person name="Traeger S."/>
            <person name="Wang M."/>
            <person name="Zifcakova L."/>
            <person name="Wipf D."/>
            <person name="Zambonelli A."/>
            <person name="Paolocci F."/>
            <person name="Nowrousian M."/>
            <person name="Ottonello S."/>
            <person name="Baldrian P."/>
            <person name="Spatafora J.W."/>
            <person name="Henrissat B."/>
            <person name="Nagy L.G."/>
            <person name="Aury J.M."/>
            <person name="Wincker P."/>
            <person name="Grigoriev I.V."/>
            <person name="Bonfante P."/>
            <person name="Martin F.M."/>
        </authorList>
    </citation>
    <scope>NUCLEOTIDE SEQUENCE [LARGE SCALE GENOMIC DNA]</scope>
    <source>
        <strain evidence="2 3">120613-1</strain>
    </source>
</reference>